<keyword evidence="3" id="KW-0238">DNA-binding</keyword>
<comment type="similarity">
    <text evidence="1">Belongs to the SorC transcriptional regulatory family.</text>
</comment>
<dbReference type="Pfam" id="PF04198">
    <property type="entry name" value="Sugar-bind"/>
    <property type="match status" value="1"/>
</dbReference>
<gene>
    <name evidence="7" type="ORF">H8707_14955</name>
</gene>
<sequence length="346" mass="38592">MDIIKLIKSISPEFTDIVEGRYLILRGIYYNQPIGRRTLSQKLEMPERYIRNEINILKELSLVTVDSQGMSVTKEGYRLVEDFNEVYVILKGMPELEKKLEEALKIKDVIIVPGNSQKNGLVLREMGKIISAKLKDIIKPKDIIGITGGSTMATVADEMTPSNKPYDVTVIPARGGLGKEVETQSNSIAAKISQKLGGNYRLLYVPDSLEKEALEMIAKNGEIKEAIELIDNMTILLFGLGRADIMANRRNLPKEKIDGLLKNGAVAEAFGHYFDIEGNEIWEYKTIGIRLNKYKEMEHIIGVAGGEEKAEAIIAISHLSSKMTLVTDESAAKKILEIINNKLTKN</sequence>
<proteinExistence type="inferred from homology"/>
<dbReference type="InterPro" id="IPR037171">
    <property type="entry name" value="NagB/RpiA_transferase-like"/>
</dbReference>
<feature type="domain" description="Sugar-binding" evidence="5">
    <location>
        <begin position="92"/>
        <end position="337"/>
    </location>
</feature>
<dbReference type="SUPFAM" id="SSF100950">
    <property type="entry name" value="NagB/RpiA/CoA transferase-like"/>
    <property type="match status" value="1"/>
</dbReference>
<dbReference type="InterPro" id="IPR007324">
    <property type="entry name" value="Sugar-bd_dom_put"/>
</dbReference>
<dbReference type="PANTHER" id="PTHR34294:SF5">
    <property type="entry name" value="CENTRAL GLYCOLYTIC GENES REGULATOR"/>
    <property type="match status" value="1"/>
</dbReference>
<protein>
    <submittedName>
        <fullName evidence="7">Sugar-binding transcriptional regulator</fullName>
    </submittedName>
</protein>
<dbReference type="AlphaFoldDB" id="A0A926IGE8"/>
<comment type="caution">
    <text evidence="7">The sequence shown here is derived from an EMBL/GenBank/DDBJ whole genome shotgun (WGS) entry which is preliminary data.</text>
</comment>
<evidence type="ECO:0000313" key="8">
    <source>
        <dbReference type="Proteomes" id="UP000601171"/>
    </source>
</evidence>
<dbReference type="InterPro" id="IPR048715">
    <property type="entry name" value="CggR_N"/>
</dbReference>
<reference evidence="7" key="1">
    <citation type="submission" date="2020-08" db="EMBL/GenBank/DDBJ databases">
        <title>Genome public.</title>
        <authorList>
            <person name="Liu C."/>
            <person name="Sun Q."/>
        </authorList>
    </citation>
    <scope>NUCLEOTIDE SEQUENCE</scope>
    <source>
        <strain evidence="7">BX21</strain>
    </source>
</reference>
<evidence type="ECO:0000256" key="2">
    <source>
        <dbReference type="ARBA" id="ARBA00023015"/>
    </source>
</evidence>
<accession>A0A926IGE8</accession>
<dbReference type="GO" id="GO:0030246">
    <property type="term" value="F:carbohydrate binding"/>
    <property type="evidence" value="ECO:0007669"/>
    <property type="project" value="InterPro"/>
</dbReference>
<dbReference type="Pfam" id="PF21715">
    <property type="entry name" value="CggR_N"/>
    <property type="match status" value="1"/>
</dbReference>
<dbReference type="Gene3D" id="3.40.50.1360">
    <property type="match status" value="1"/>
</dbReference>
<dbReference type="EMBL" id="JACRTG010000034">
    <property type="protein sequence ID" value="MBC8589512.1"/>
    <property type="molecule type" value="Genomic_DNA"/>
</dbReference>
<feature type="domain" description="CggR N-terminal DNA binding" evidence="6">
    <location>
        <begin position="17"/>
        <end position="86"/>
    </location>
</feature>
<evidence type="ECO:0000256" key="3">
    <source>
        <dbReference type="ARBA" id="ARBA00023125"/>
    </source>
</evidence>
<evidence type="ECO:0000256" key="1">
    <source>
        <dbReference type="ARBA" id="ARBA00010466"/>
    </source>
</evidence>
<organism evidence="7 8">
    <name type="scientific">Paratissierella segnis</name>
    <dbReference type="NCBI Taxonomy" id="2763679"/>
    <lineage>
        <taxon>Bacteria</taxon>
        <taxon>Bacillati</taxon>
        <taxon>Bacillota</taxon>
        <taxon>Tissierellia</taxon>
        <taxon>Tissierellales</taxon>
        <taxon>Tissierellaceae</taxon>
        <taxon>Paratissierella</taxon>
    </lineage>
</organism>
<evidence type="ECO:0000256" key="4">
    <source>
        <dbReference type="ARBA" id="ARBA00023163"/>
    </source>
</evidence>
<evidence type="ECO:0000259" key="5">
    <source>
        <dbReference type="Pfam" id="PF04198"/>
    </source>
</evidence>
<keyword evidence="2" id="KW-0805">Transcription regulation</keyword>
<evidence type="ECO:0000259" key="6">
    <source>
        <dbReference type="Pfam" id="PF21715"/>
    </source>
</evidence>
<keyword evidence="4" id="KW-0804">Transcription</keyword>
<evidence type="ECO:0000313" key="7">
    <source>
        <dbReference type="EMBL" id="MBC8589512.1"/>
    </source>
</evidence>
<dbReference type="InterPro" id="IPR036390">
    <property type="entry name" value="WH_DNA-bd_sf"/>
</dbReference>
<name>A0A926IGE8_9FIRM</name>
<dbReference type="Proteomes" id="UP000601171">
    <property type="component" value="Unassembled WGS sequence"/>
</dbReference>
<dbReference type="InterPro" id="IPR036388">
    <property type="entry name" value="WH-like_DNA-bd_sf"/>
</dbReference>
<dbReference type="Gene3D" id="1.10.10.10">
    <property type="entry name" value="Winged helix-like DNA-binding domain superfamily/Winged helix DNA-binding domain"/>
    <property type="match status" value="1"/>
</dbReference>
<keyword evidence="8" id="KW-1185">Reference proteome</keyword>
<dbReference type="GO" id="GO:0003677">
    <property type="term" value="F:DNA binding"/>
    <property type="evidence" value="ECO:0007669"/>
    <property type="project" value="UniProtKB-KW"/>
</dbReference>
<dbReference type="SUPFAM" id="SSF46785">
    <property type="entry name" value="Winged helix' DNA-binding domain"/>
    <property type="match status" value="1"/>
</dbReference>
<dbReference type="PANTHER" id="PTHR34294">
    <property type="entry name" value="TRANSCRIPTIONAL REGULATOR-RELATED"/>
    <property type="match status" value="1"/>
</dbReference>
<dbReference type="InterPro" id="IPR051054">
    <property type="entry name" value="SorC_transcr_regulators"/>
</dbReference>